<feature type="transmembrane region" description="Helical" evidence="13">
    <location>
        <begin position="105"/>
        <end position="127"/>
    </location>
</feature>
<feature type="transmembrane region" description="Helical" evidence="13">
    <location>
        <begin position="187"/>
        <end position="209"/>
    </location>
</feature>
<evidence type="ECO:0000256" key="4">
    <source>
        <dbReference type="ARBA" id="ARBA00022692"/>
    </source>
</evidence>
<dbReference type="InterPro" id="IPR041647">
    <property type="entry name" value="IRK_C"/>
</dbReference>
<keyword evidence="5 11" id="KW-0851">Voltage-gated channel</keyword>
<comment type="caution">
    <text evidence="16">The sequence shown here is derived from an EMBL/GenBank/DDBJ whole genome shotgun (WGS) entry which is preliminary data.</text>
</comment>
<dbReference type="AlphaFoldDB" id="A0AAD2CQX0"/>
<organism evidence="16 17">
    <name type="scientific">Cylindrotheca closterium</name>
    <dbReference type="NCBI Taxonomy" id="2856"/>
    <lineage>
        <taxon>Eukaryota</taxon>
        <taxon>Sar</taxon>
        <taxon>Stramenopiles</taxon>
        <taxon>Ochrophyta</taxon>
        <taxon>Bacillariophyta</taxon>
        <taxon>Bacillariophyceae</taxon>
        <taxon>Bacillariophycidae</taxon>
        <taxon>Bacillariales</taxon>
        <taxon>Bacillariaceae</taxon>
        <taxon>Cylindrotheca</taxon>
    </lineage>
</organism>
<evidence type="ECO:0000256" key="8">
    <source>
        <dbReference type="ARBA" id="ARBA00023065"/>
    </source>
</evidence>
<feature type="region of interest" description="Disordered" evidence="12">
    <location>
        <begin position="1"/>
        <end position="26"/>
    </location>
</feature>
<evidence type="ECO:0000313" key="16">
    <source>
        <dbReference type="EMBL" id="CAJ1940232.1"/>
    </source>
</evidence>
<protein>
    <recommendedName>
        <fullName evidence="18">Inward rectifier potassium channel C-terminal domain-containing protein</fullName>
    </recommendedName>
</protein>
<evidence type="ECO:0000256" key="13">
    <source>
        <dbReference type="SAM" id="Phobius"/>
    </source>
</evidence>
<evidence type="ECO:0000313" key="17">
    <source>
        <dbReference type="Proteomes" id="UP001295423"/>
    </source>
</evidence>
<gene>
    <name evidence="16" type="ORF">CYCCA115_LOCUS6939</name>
</gene>
<reference evidence="16" key="1">
    <citation type="submission" date="2023-08" db="EMBL/GenBank/DDBJ databases">
        <authorList>
            <person name="Audoor S."/>
            <person name="Bilcke G."/>
        </authorList>
    </citation>
    <scope>NUCLEOTIDE SEQUENCE</scope>
</reference>
<dbReference type="GO" id="GO:0005886">
    <property type="term" value="C:plasma membrane"/>
    <property type="evidence" value="ECO:0007669"/>
    <property type="project" value="TreeGrafter"/>
</dbReference>
<evidence type="ECO:0000256" key="6">
    <source>
        <dbReference type="ARBA" id="ARBA00022958"/>
    </source>
</evidence>
<keyword evidence="4 11" id="KW-0812">Transmembrane</keyword>
<keyword evidence="9 13" id="KW-0472">Membrane</keyword>
<evidence type="ECO:0008006" key="18">
    <source>
        <dbReference type="Google" id="ProtNLM"/>
    </source>
</evidence>
<sequence>MPRHSNSDDGTDQQVPTGSSPQDQGLITPLLSHAQSIRQTSSLRQRRELSSNQRLLDRDATFSQSHGRWGVQRLSRLQRRWCLSRIWNDGIFGDWFHRLAYQKTWILMGILFVTYASMVVFFAFVYLGVSILGSKTEVGPDGSKKVIAFCHMDINNHMEALYFSLSTMTTIGYGVSDYYFGGCWTPLLLVLWQVCCAITFDAVAVGLLFHRISRGTKRGKNIIFSDKAAIQQVNGVWHFMFRMGELRQYHLIEATVRCYCVKHERWPLSATNNTIELNPDAATNDNPNSSTEINTTYFVSRQMKLKHPDEEYGSHLWMGLPQVIVHRMDSQSPLVPSSQTWYDEQGMEHSTPSMSPQEDEEQGSNTTIANSLEDFWWDRNVEVVVLVQGVDEATGATTQARHSYKASDLRWNHTFVSCIRPAPRTTRRSSTRQSMAAEVDFSSFHGMLPAPIHCQQSPFIPPN</sequence>
<evidence type="ECO:0000256" key="11">
    <source>
        <dbReference type="RuleBase" id="RU003822"/>
    </source>
</evidence>
<evidence type="ECO:0000259" key="14">
    <source>
        <dbReference type="Pfam" id="PF01007"/>
    </source>
</evidence>
<feature type="compositionally biased region" description="Polar residues" evidence="12">
    <location>
        <begin position="344"/>
        <end position="356"/>
    </location>
</feature>
<feature type="domain" description="Potassium channel inwardly rectifying transmembrane" evidence="14">
    <location>
        <begin position="105"/>
        <end position="214"/>
    </location>
</feature>
<dbReference type="SUPFAM" id="SSF81296">
    <property type="entry name" value="E set domains"/>
    <property type="match status" value="1"/>
</dbReference>
<dbReference type="Gene3D" id="2.60.40.1400">
    <property type="entry name" value="G protein-activated inward rectifier potassium channel 1"/>
    <property type="match status" value="1"/>
</dbReference>
<dbReference type="InterPro" id="IPR040445">
    <property type="entry name" value="Kir_TM"/>
</dbReference>
<dbReference type="EMBL" id="CAKOGP040000890">
    <property type="protein sequence ID" value="CAJ1940232.1"/>
    <property type="molecule type" value="Genomic_DNA"/>
</dbReference>
<keyword evidence="7 13" id="KW-1133">Transmembrane helix</keyword>
<keyword evidence="3 11" id="KW-0633">Potassium transport</keyword>
<evidence type="ECO:0000256" key="1">
    <source>
        <dbReference type="ARBA" id="ARBA00004141"/>
    </source>
</evidence>
<feature type="compositionally biased region" description="Polar residues" evidence="12">
    <location>
        <begin position="12"/>
        <end position="25"/>
    </location>
</feature>
<keyword evidence="2 11" id="KW-0813">Transport</keyword>
<dbReference type="GO" id="GO:0034765">
    <property type="term" value="P:regulation of monoatomic ion transmembrane transport"/>
    <property type="evidence" value="ECO:0007669"/>
    <property type="project" value="TreeGrafter"/>
</dbReference>
<evidence type="ECO:0000259" key="15">
    <source>
        <dbReference type="Pfam" id="PF17655"/>
    </source>
</evidence>
<dbReference type="InterPro" id="IPR013518">
    <property type="entry name" value="K_chnl_inward-rec_Kir_cyto"/>
</dbReference>
<feature type="domain" description="Inward rectifier potassium channel C-terminal" evidence="15">
    <location>
        <begin position="222"/>
        <end position="265"/>
    </location>
</feature>
<evidence type="ECO:0000256" key="2">
    <source>
        <dbReference type="ARBA" id="ARBA00022448"/>
    </source>
</evidence>
<accession>A0AAD2CQX0</accession>
<evidence type="ECO:0000256" key="3">
    <source>
        <dbReference type="ARBA" id="ARBA00022538"/>
    </source>
</evidence>
<evidence type="ECO:0000256" key="10">
    <source>
        <dbReference type="ARBA" id="ARBA00023303"/>
    </source>
</evidence>
<feature type="region of interest" description="Disordered" evidence="12">
    <location>
        <begin position="344"/>
        <end position="363"/>
    </location>
</feature>
<dbReference type="PANTHER" id="PTHR11767">
    <property type="entry name" value="INWARD RECTIFIER POTASSIUM CHANNEL"/>
    <property type="match status" value="1"/>
</dbReference>
<name>A0AAD2CQX0_9STRA</name>
<evidence type="ECO:0000256" key="5">
    <source>
        <dbReference type="ARBA" id="ARBA00022882"/>
    </source>
</evidence>
<dbReference type="SUPFAM" id="SSF81324">
    <property type="entry name" value="Voltage-gated potassium channels"/>
    <property type="match status" value="1"/>
</dbReference>
<dbReference type="PANTHER" id="PTHR11767:SF103">
    <property type="entry name" value="POTASSIUM CHANNEL INWARDLY RECTIFYING TRANSMEMBRANE DOMAIN-CONTAINING PROTEIN"/>
    <property type="match status" value="1"/>
</dbReference>
<keyword evidence="10 11" id="KW-0407">Ion channel</keyword>
<evidence type="ECO:0000256" key="9">
    <source>
        <dbReference type="ARBA" id="ARBA00023136"/>
    </source>
</evidence>
<dbReference type="InterPro" id="IPR016449">
    <property type="entry name" value="K_chnl_inward-rec_Kir"/>
</dbReference>
<dbReference type="Proteomes" id="UP001295423">
    <property type="component" value="Unassembled WGS sequence"/>
</dbReference>
<evidence type="ECO:0000256" key="7">
    <source>
        <dbReference type="ARBA" id="ARBA00022989"/>
    </source>
</evidence>
<keyword evidence="6 11" id="KW-0630">Potassium</keyword>
<proteinExistence type="inferred from homology"/>
<feature type="domain" description="Inward rectifier potassium channel C-terminal" evidence="15">
    <location>
        <begin position="378"/>
        <end position="421"/>
    </location>
</feature>
<comment type="subcellular location">
    <subcellularLocation>
        <location evidence="1 11">Membrane</location>
        <topology evidence="1 11">Multi-pass membrane protein</topology>
    </subcellularLocation>
</comment>
<comment type="similarity">
    <text evidence="11">Belongs to the inward rectifier-type potassium channel (TC 1.A.2.1) family.</text>
</comment>
<evidence type="ECO:0000256" key="12">
    <source>
        <dbReference type="SAM" id="MobiDB-lite"/>
    </source>
</evidence>
<dbReference type="Pfam" id="PF17655">
    <property type="entry name" value="IRK_C"/>
    <property type="match status" value="2"/>
</dbReference>
<dbReference type="GO" id="GO:0005242">
    <property type="term" value="F:inward rectifier potassium channel activity"/>
    <property type="evidence" value="ECO:0007669"/>
    <property type="project" value="InterPro"/>
</dbReference>
<keyword evidence="17" id="KW-1185">Reference proteome</keyword>
<dbReference type="InterPro" id="IPR014756">
    <property type="entry name" value="Ig_E-set"/>
</dbReference>
<keyword evidence="8 11" id="KW-0406">Ion transport</keyword>
<dbReference type="GO" id="GO:1990573">
    <property type="term" value="P:potassium ion import across plasma membrane"/>
    <property type="evidence" value="ECO:0007669"/>
    <property type="project" value="TreeGrafter"/>
</dbReference>
<dbReference type="Pfam" id="PF01007">
    <property type="entry name" value="IRK"/>
    <property type="match status" value="1"/>
</dbReference>
<dbReference type="GO" id="GO:0034702">
    <property type="term" value="C:monoatomic ion channel complex"/>
    <property type="evidence" value="ECO:0007669"/>
    <property type="project" value="UniProtKB-KW"/>
</dbReference>
<dbReference type="Gene3D" id="1.10.287.70">
    <property type="match status" value="1"/>
</dbReference>